<feature type="domain" description="DUF397" evidence="1">
    <location>
        <begin position="9"/>
        <end position="64"/>
    </location>
</feature>
<protein>
    <submittedName>
        <fullName evidence="2">DUF397 domain-containing protein</fullName>
    </submittedName>
</protein>
<dbReference type="Proteomes" id="UP001569904">
    <property type="component" value="Unassembled WGS sequence"/>
</dbReference>
<comment type="caution">
    <text evidence="2">The sequence shown here is derived from an EMBL/GenBank/DDBJ whole genome shotgun (WGS) entry which is preliminary data.</text>
</comment>
<evidence type="ECO:0000313" key="3">
    <source>
        <dbReference type="Proteomes" id="UP001569904"/>
    </source>
</evidence>
<dbReference type="Pfam" id="PF04149">
    <property type="entry name" value="DUF397"/>
    <property type="match status" value="1"/>
</dbReference>
<reference evidence="2 3" key="1">
    <citation type="submission" date="2023-11" db="EMBL/GenBank/DDBJ databases">
        <title>Actinomadura monticuli sp. nov., isolated from volcanic ash.</title>
        <authorList>
            <person name="Lee S.D."/>
            <person name="Yang H."/>
            <person name="Kim I.S."/>
        </authorList>
    </citation>
    <scope>NUCLEOTIDE SEQUENCE [LARGE SCALE GENOMIC DNA]</scope>
    <source>
        <strain evidence="2 3">DSM 45346</strain>
    </source>
</reference>
<proteinExistence type="predicted"/>
<keyword evidence="3" id="KW-1185">Reference proteome</keyword>
<dbReference type="EMBL" id="JAXCEH010000031">
    <property type="protein sequence ID" value="MFA1558495.1"/>
    <property type="molecule type" value="Genomic_DNA"/>
</dbReference>
<accession>A0ABV4R8N8</accession>
<name>A0ABV4R8N8_9ACTN</name>
<dbReference type="InterPro" id="IPR007278">
    <property type="entry name" value="DUF397"/>
</dbReference>
<sequence length="71" mass="7858">MKIQEFEDVQWRKSSRSADHGTDCVEVAALVAPNCVLARDSKDRAGPVLDFTSVEWSTFLDAVKRGAFDLA</sequence>
<evidence type="ECO:0000313" key="2">
    <source>
        <dbReference type="EMBL" id="MFA1558495.1"/>
    </source>
</evidence>
<evidence type="ECO:0000259" key="1">
    <source>
        <dbReference type="Pfam" id="PF04149"/>
    </source>
</evidence>
<gene>
    <name evidence="2" type="ORF">SM436_32805</name>
</gene>
<dbReference type="RefSeq" id="WP_371945516.1">
    <property type="nucleotide sequence ID" value="NZ_JAXCEH010000031.1"/>
</dbReference>
<organism evidence="2 3">
    <name type="scientific">Actinomadura chokoriensis</name>
    <dbReference type="NCBI Taxonomy" id="454156"/>
    <lineage>
        <taxon>Bacteria</taxon>
        <taxon>Bacillati</taxon>
        <taxon>Actinomycetota</taxon>
        <taxon>Actinomycetes</taxon>
        <taxon>Streptosporangiales</taxon>
        <taxon>Thermomonosporaceae</taxon>
        <taxon>Actinomadura</taxon>
    </lineage>
</organism>